<gene>
    <name evidence="2" type="ORF">H9926_10720</name>
</gene>
<protein>
    <submittedName>
        <fullName evidence="2">Aspartate dehydrogenase</fullName>
    </submittedName>
</protein>
<proteinExistence type="predicted"/>
<evidence type="ECO:0000313" key="3">
    <source>
        <dbReference type="Proteomes" id="UP000823922"/>
    </source>
</evidence>
<reference evidence="2" key="1">
    <citation type="journal article" date="2021" name="PeerJ">
        <title>Extensive microbial diversity within the chicken gut microbiome revealed by metagenomics and culture.</title>
        <authorList>
            <person name="Gilroy R."/>
            <person name="Ravi A."/>
            <person name="Getino M."/>
            <person name="Pursley I."/>
            <person name="Horton D.L."/>
            <person name="Alikhan N.F."/>
            <person name="Baker D."/>
            <person name="Gharbi K."/>
            <person name="Hall N."/>
            <person name="Watson M."/>
            <person name="Adriaenssens E.M."/>
            <person name="Foster-Nyarko E."/>
            <person name="Jarju S."/>
            <person name="Secka A."/>
            <person name="Antonio M."/>
            <person name="Oren A."/>
            <person name="Chaudhuri R.R."/>
            <person name="La Ragione R."/>
            <person name="Hildebrand F."/>
            <person name="Pallen M.J."/>
        </authorList>
    </citation>
    <scope>NUCLEOTIDE SEQUENCE</scope>
    <source>
        <strain evidence="2">ChiBcec1-1630</strain>
    </source>
</reference>
<dbReference type="EMBL" id="DWVS01000276">
    <property type="protein sequence ID" value="HJC88474.1"/>
    <property type="molecule type" value="Genomic_DNA"/>
</dbReference>
<sequence>MKLFRRKNEQEDHAWDGQQPAMKSSICTGETVAGFLDAGGKFQEIMLIAGEEDLAFFCRKYGLKKEEIKHIF</sequence>
<feature type="compositionally biased region" description="Basic and acidic residues" evidence="1">
    <location>
        <begin position="1"/>
        <end position="15"/>
    </location>
</feature>
<feature type="region of interest" description="Disordered" evidence="1">
    <location>
        <begin position="1"/>
        <end position="22"/>
    </location>
</feature>
<evidence type="ECO:0000256" key="1">
    <source>
        <dbReference type="SAM" id="MobiDB-lite"/>
    </source>
</evidence>
<comment type="caution">
    <text evidence="2">The sequence shown here is derived from an EMBL/GenBank/DDBJ whole genome shotgun (WGS) entry which is preliminary data.</text>
</comment>
<dbReference type="AlphaFoldDB" id="A0A9D2QLV4"/>
<accession>A0A9D2QLV4</accession>
<organism evidence="2 3">
    <name type="scientific">Candidatus Eisenbergiella intestinigallinarum</name>
    <dbReference type="NCBI Taxonomy" id="2838549"/>
    <lineage>
        <taxon>Bacteria</taxon>
        <taxon>Bacillati</taxon>
        <taxon>Bacillota</taxon>
        <taxon>Clostridia</taxon>
        <taxon>Lachnospirales</taxon>
        <taxon>Lachnospiraceae</taxon>
        <taxon>Eisenbergiella</taxon>
    </lineage>
</organism>
<dbReference type="Proteomes" id="UP000823922">
    <property type="component" value="Unassembled WGS sequence"/>
</dbReference>
<evidence type="ECO:0000313" key="2">
    <source>
        <dbReference type="EMBL" id="HJC88474.1"/>
    </source>
</evidence>
<name>A0A9D2QLV4_9FIRM</name>
<reference evidence="2" key="2">
    <citation type="submission" date="2021-04" db="EMBL/GenBank/DDBJ databases">
        <authorList>
            <person name="Gilroy R."/>
        </authorList>
    </citation>
    <scope>NUCLEOTIDE SEQUENCE</scope>
    <source>
        <strain evidence="2">ChiBcec1-1630</strain>
    </source>
</reference>